<gene>
    <name evidence="1" type="ORF">UV54_C0002G0036</name>
</gene>
<evidence type="ECO:0008006" key="3">
    <source>
        <dbReference type="Google" id="ProtNLM"/>
    </source>
</evidence>
<name>A0A0G1C5E6_9BACT</name>
<dbReference type="STRING" id="1618369.UV54_C0002G0036"/>
<organism evidence="1 2">
    <name type="scientific">Candidatus Beckwithbacteria bacterium GW2011_GWA2_43_10</name>
    <dbReference type="NCBI Taxonomy" id="1618369"/>
    <lineage>
        <taxon>Bacteria</taxon>
        <taxon>Candidatus Beckwithiibacteriota</taxon>
    </lineage>
</organism>
<protein>
    <recommendedName>
        <fullName evidence="3">DUF5678 domain-containing protein</fullName>
    </recommendedName>
</protein>
<dbReference type="AlphaFoldDB" id="A0A0G1C5E6"/>
<comment type="caution">
    <text evidence="1">The sequence shown here is derived from an EMBL/GenBank/DDBJ whole genome shotgun (WGS) entry which is preliminary data.</text>
</comment>
<evidence type="ECO:0000313" key="1">
    <source>
        <dbReference type="EMBL" id="KKS80624.1"/>
    </source>
</evidence>
<proteinExistence type="predicted"/>
<dbReference type="Proteomes" id="UP000034213">
    <property type="component" value="Unassembled WGS sequence"/>
</dbReference>
<accession>A0A0G1C5E6</accession>
<reference evidence="1 2" key="1">
    <citation type="journal article" date="2015" name="Nature">
        <title>rRNA introns, odd ribosomes, and small enigmatic genomes across a large radiation of phyla.</title>
        <authorList>
            <person name="Brown C.T."/>
            <person name="Hug L.A."/>
            <person name="Thomas B.C."/>
            <person name="Sharon I."/>
            <person name="Castelle C.J."/>
            <person name="Singh A."/>
            <person name="Wilkins M.J."/>
            <person name="Williams K.H."/>
            <person name="Banfield J.F."/>
        </authorList>
    </citation>
    <scope>NUCLEOTIDE SEQUENCE [LARGE SCALE GENOMIC DNA]</scope>
</reference>
<evidence type="ECO:0000313" key="2">
    <source>
        <dbReference type="Proteomes" id="UP000034213"/>
    </source>
</evidence>
<dbReference type="EMBL" id="LCEW01000002">
    <property type="protein sequence ID" value="KKS80624.1"/>
    <property type="molecule type" value="Genomic_DNA"/>
</dbReference>
<sequence>MKVKNWTHLLPKFAGQWVAFDKDEGHCYLKYRRNFCL</sequence>